<evidence type="ECO:0000256" key="4">
    <source>
        <dbReference type="ARBA" id="ARBA00023180"/>
    </source>
</evidence>
<name>A0A1W4WJL7_AGRPL</name>
<dbReference type="SUPFAM" id="SSF52058">
    <property type="entry name" value="L domain-like"/>
    <property type="match status" value="1"/>
</dbReference>
<organism evidence="6 7">
    <name type="scientific">Agrilus planipennis</name>
    <name type="common">Emerald ash borer</name>
    <name type="synonym">Agrilus marcopoli</name>
    <dbReference type="NCBI Taxonomy" id="224129"/>
    <lineage>
        <taxon>Eukaryota</taxon>
        <taxon>Metazoa</taxon>
        <taxon>Ecdysozoa</taxon>
        <taxon>Arthropoda</taxon>
        <taxon>Hexapoda</taxon>
        <taxon>Insecta</taxon>
        <taxon>Pterygota</taxon>
        <taxon>Neoptera</taxon>
        <taxon>Endopterygota</taxon>
        <taxon>Coleoptera</taxon>
        <taxon>Polyphaga</taxon>
        <taxon>Elateriformia</taxon>
        <taxon>Buprestoidea</taxon>
        <taxon>Buprestidae</taxon>
        <taxon>Agrilinae</taxon>
        <taxon>Agrilus</taxon>
    </lineage>
</organism>
<dbReference type="GeneID" id="108733531"/>
<evidence type="ECO:0000256" key="2">
    <source>
        <dbReference type="ARBA" id="ARBA00022729"/>
    </source>
</evidence>
<keyword evidence="4" id="KW-0325">Glycoprotein</keyword>
<dbReference type="Gene3D" id="3.80.10.10">
    <property type="entry name" value="Ribonuclease Inhibitor"/>
    <property type="match status" value="2"/>
</dbReference>
<evidence type="ECO:0000256" key="5">
    <source>
        <dbReference type="SAM" id="SignalP"/>
    </source>
</evidence>
<dbReference type="SMART" id="SM00369">
    <property type="entry name" value="LRR_TYP"/>
    <property type="match status" value="7"/>
</dbReference>
<dbReference type="Proteomes" id="UP000192223">
    <property type="component" value="Unplaced"/>
</dbReference>
<dbReference type="InterPro" id="IPR050467">
    <property type="entry name" value="LRFN"/>
</dbReference>
<dbReference type="InterPro" id="IPR003591">
    <property type="entry name" value="Leu-rich_rpt_typical-subtyp"/>
</dbReference>
<keyword evidence="2 5" id="KW-0732">Signal</keyword>
<dbReference type="RefSeq" id="XP_018320215.1">
    <property type="nucleotide sequence ID" value="XM_018464713.2"/>
</dbReference>
<keyword evidence="6" id="KW-1185">Reference proteome</keyword>
<dbReference type="PROSITE" id="PS51450">
    <property type="entry name" value="LRR"/>
    <property type="match status" value="1"/>
</dbReference>
<accession>A0A1W4WJL7</accession>
<keyword evidence="3" id="KW-0677">Repeat</keyword>
<protein>
    <submittedName>
        <fullName evidence="7">Insulin-like growth factor-binding protein complex acid labile subunit</fullName>
    </submittedName>
</protein>
<gene>
    <name evidence="7" type="primary">LOC108733531</name>
</gene>
<reference evidence="7" key="1">
    <citation type="submission" date="2025-08" db="UniProtKB">
        <authorList>
            <consortium name="RefSeq"/>
        </authorList>
    </citation>
    <scope>IDENTIFICATION</scope>
    <source>
        <tissue evidence="7">Entire body</tissue>
    </source>
</reference>
<keyword evidence="1" id="KW-0433">Leucine-rich repeat</keyword>
<dbReference type="KEGG" id="apln:108733531"/>
<evidence type="ECO:0000313" key="6">
    <source>
        <dbReference type="Proteomes" id="UP000192223"/>
    </source>
</evidence>
<dbReference type="PANTHER" id="PTHR45842">
    <property type="entry name" value="SYNAPTIC ADHESION-LIKE MOLECULE SALM"/>
    <property type="match status" value="1"/>
</dbReference>
<dbReference type="STRING" id="224129.A0A1W4WJL7"/>
<dbReference type="InterPro" id="IPR001611">
    <property type="entry name" value="Leu-rich_rpt"/>
</dbReference>
<dbReference type="Pfam" id="PF13855">
    <property type="entry name" value="LRR_8"/>
    <property type="match status" value="3"/>
</dbReference>
<proteinExistence type="predicted"/>
<evidence type="ECO:0000256" key="3">
    <source>
        <dbReference type="ARBA" id="ARBA00022737"/>
    </source>
</evidence>
<dbReference type="AlphaFoldDB" id="A0A1W4WJL7"/>
<feature type="signal peptide" evidence="5">
    <location>
        <begin position="1"/>
        <end position="17"/>
    </location>
</feature>
<evidence type="ECO:0000313" key="7">
    <source>
        <dbReference type="RefSeq" id="XP_018320215.1"/>
    </source>
</evidence>
<dbReference type="InParanoid" id="A0A1W4WJL7"/>
<dbReference type="PANTHER" id="PTHR45842:SF12">
    <property type="entry name" value="KEKKON 5, ISOFORM A"/>
    <property type="match status" value="1"/>
</dbReference>
<dbReference type="OrthoDB" id="676979at2759"/>
<feature type="chain" id="PRO_5010701648" evidence="5">
    <location>
        <begin position="18"/>
        <end position="365"/>
    </location>
</feature>
<evidence type="ECO:0000256" key="1">
    <source>
        <dbReference type="ARBA" id="ARBA00022614"/>
    </source>
</evidence>
<dbReference type="InterPro" id="IPR032675">
    <property type="entry name" value="LRR_dom_sf"/>
</dbReference>
<sequence length="365" mass="41330">MQAILILTSCFISVCFGAECVFNNNKKSYFCTGITDKFPNKYYGNYHLKCVGCNIPIFKPDTFPENGGLTSLNISESGIQKIEPMAFSSLPTLSYLYLQNNIIQSVLPDAFFGLRELYELHLEDNHLNQLQRHFLNGFESVTVYLNNNQLKEIPPRVFEGIFSVLALNLSHNNIGILHVDSFQYLSMLEVLDMNNNNLCYIPLGAFQHLLNLKDLDLSHNKLTAFSYGELSGLRSVVSFNLGYNEFQEIGESTIHAFASLTNLAHLDLSGISGPLFLDTYSVVTYVPTLKSLTLNDNLWDCQTLAYTIQYLKTKNIDPFLKSPRHYDVSNINGIACSLAKVTEKLSFPKFLERAKWVVNKTTRYC</sequence>